<dbReference type="WBParaSite" id="TCONS_00012696.p1">
    <property type="protein sequence ID" value="TCONS_00012696.p1"/>
    <property type="gene ID" value="XLOC_008349"/>
</dbReference>
<dbReference type="InterPro" id="IPR005829">
    <property type="entry name" value="Sugar_transporter_CS"/>
</dbReference>
<dbReference type="InterPro" id="IPR036259">
    <property type="entry name" value="MFS_trans_sf"/>
</dbReference>
<feature type="transmembrane region" description="Helical" evidence="5">
    <location>
        <begin position="298"/>
        <end position="316"/>
    </location>
</feature>
<keyword evidence="3 5" id="KW-1133">Transmembrane helix</keyword>
<evidence type="ECO:0000313" key="7">
    <source>
        <dbReference type="Proteomes" id="UP000035681"/>
    </source>
</evidence>
<sequence length="713" mass="82514">MNKTSDNYAKYKNLSMNGINNFSGTFYNKLKNKNNANETEMIKIDKNDIDLKYIDDESSLLNVIVEESEHDLNSNNCILPNSNDSINFVNMYSNQNSQQLNKSETEINNHKYNLVRKHFLSKQSEKNNNLINIDFEGILKLIGGCNKWQILIFLTVSLHQIPHAMLNLGVIYMMYQPDHWCKVDNFTKQNIDNHIFQINEIWNWNTLLESGLLYPIIDNEYHRKLYKHDQCNFYNRDNKELFDILENTKNITILNLIIKSNNIKRCQSWEYDDKIMKETVVTKFNIVCDNNWSRAHVHFSYSIGYLIGCLIGGYISDRYGRRMTLLVFTYLATFFAFLLPSTIDFGSFLIIRLILAICNEAANLAAYVLFMEITGTKYRSIVGCIQHVPWAIGYILLTFLAFLTRSWIIIHYISTLILFISTLFIFFIPESPRWLMVIGKANNAEEIIRKASKINKKSLPSDLELITHTERSRWIKKNKEPNFLNLLLLTNMSWKNGIVFFIWITAAFIYYGLVIVISDQSRPEKTIFSGNFFLNNGIAGFIELPTLLFCLYLMKFGRRKSQMIMFIFTGIFLILSMIFIFYEEPKASFIFILLSKMCIQGAFSILYIFTSELYPTILRNSAVGVSSMIGRCGSALSGYIAVLFDMTIPFIPISIFVIFSLITGIIIMFLPETKNIPLPETILDAVIFQKKIDREAKNDSIESAGNTKEVFST</sequence>
<reference evidence="8" key="1">
    <citation type="submission" date="2024-02" db="UniProtKB">
        <authorList>
            <consortium name="WormBaseParasite"/>
        </authorList>
    </citation>
    <scope>IDENTIFICATION</scope>
</reference>
<name>A0AAF5I300_STRER</name>
<evidence type="ECO:0000256" key="1">
    <source>
        <dbReference type="ARBA" id="ARBA00004141"/>
    </source>
</evidence>
<dbReference type="PROSITE" id="PS50850">
    <property type="entry name" value="MFS"/>
    <property type="match status" value="1"/>
</dbReference>
<feature type="domain" description="Major facilitator superfamily (MFS) profile" evidence="6">
    <location>
        <begin position="248"/>
        <end position="675"/>
    </location>
</feature>
<dbReference type="SUPFAM" id="SSF103473">
    <property type="entry name" value="MFS general substrate transporter"/>
    <property type="match status" value="1"/>
</dbReference>
<dbReference type="InterPro" id="IPR005828">
    <property type="entry name" value="MFS_sugar_transport-like"/>
</dbReference>
<feature type="transmembrane region" description="Helical" evidence="5">
    <location>
        <begin position="498"/>
        <end position="517"/>
    </location>
</feature>
<dbReference type="Proteomes" id="UP000035681">
    <property type="component" value="Unplaced"/>
</dbReference>
<keyword evidence="2 5" id="KW-0812">Transmembrane</keyword>
<feature type="transmembrane region" description="Helical" evidence="5">
    <location>
        <begin position="409"/>
        <end position="428"/>
    </location>
</feature>
<evidence type="ECO:0000256" key="2">
    <source>
        <dbReference type="ARBA" id="ARBA00022692"/>
    </source>
</evidence>
<feature type="transmembrane region" description="Helical" evidence="5">
    <location>
        <begin position="382"/>
        <end position="403"/>
    </location>
</feature>
<dbReference type="Gene3D" id="1.20.1250.20">
    <property type="entry name" value="MFS general substrate transporter like domains"/>
    <property type="match status" value="1"/>
</dbReference>
<protein>
    <recommendedName>
        <fullName evidence="6">Major facilitator superfamily (MFS) profile domain-containing protein</fullName>
    </recommendedName>
</protein>
<feature type="transmembrane region" description="Helical" evidence="5">
    <location>
        <begin position="563"/>
        <end position="582"/>
    </location>
</feature>
<keyword evidence="7" id="KW-1185">Reference proteome</keyword>
<comment type="subcellular location">
    <subcellularLocation>
        <location evidence="1">Membrane</location>
        <topology evidence="1">Multi-pass membrane protein</topology>
    </subcellularLocation>
</comment>
<organism evidence="7 8">
    <name type="scientific">Strongyloides stercoralis</name>
    <name type="common">Threadworm</name>
    <dbReference type="NCBI Taxonomy" id="6248"/>
    <lineage>
        <taxon>Eukaryota</taxon>
        <taxon>Metazoa</taxon>
        <taxon>Ecdysozoa</taxon>
        <taxon>Nematoda</taxon>
        <taxon>Chromadorea</taxon>
        <taxon>Rhabditida</taxon>
        <taxon>Tylenchina</taxon>
        <taxon>Panagrolaimomorpha</taxon>
        <taxon>Strongyloidoidea</taxon>
        <taxon>Strongyloididae</taxon>
        <taxon>Strongyloides</taxon>
    </lineage>
</organism>
<evidence type="ECO:0000256" key="3">
    <source>
        <dbReference type="ARBA" id="ARBA00022989"/>
    </source>
</evidence>
<feature type="transmembrane region" description="Helical" evidence="5">
    <location>
        <begin position="650"/>
        <end position="670"/>
    </location>
</feature>
<dbReference type="PANTHER" id="PTHR24064">
    <property type="entry name" value="SOLUTE CARRIER FAMILY 22 MEMBER"/>
    <property type="match status" value="1"/>
</dbReference>
<feature type="transmembrane region" description="Helical" evidence="5">
    <location>
        <begin position="621"/>
        <end position="644"/>
    </location>
</feature>
<feature type="transmembrane region" description="Helical" evidence="5">
    <location>
        <begin position="323"/>
        <end position="343"/>
    </location>
</feature>
<evidence type="ECO:0000313" key="8">
    <source>
        <dbReference type="WBParaSite" id="TCONS_00012696.p1"/>
    </source>
</evidence>
<keyword evidence="4 5" id="KW-0472">Membrane</keyword>
<evidence type="ECO:0000256" key="5">
    <source>
        <dbReference type="SAM" id="Phobius"/>
    </source>
</evidence>
<dbReference type="Pfam" id="PF00083">
    <property type="entry name" value="Sugar_tr"/>
    <property type="match status" value="1"/>
</dbReference>
<evidence type="ECO:0000256" key="4">
    <source>
        <dbReference type="ARBA" id="ARBA00023136"/>
    </source>
</evidence>
<dbReference type="CDD" id="cd17317">
    <property type="entry name" value="MFS_SLC22"/>
    <property type="match status" value="1"/>
</dbReference>
<feature type="transmembrane region" description="Helical" evidence="5">
    <location>
        <begin position="349"/>
        <end position="370"/>
    </location>
</feature>
<proteinExistence type="predicted"/>
<dbReference type="GO" id="GO:0022857">
    <property type="term" value="F:transmembrane transporter activity"/>
    <property type="evidence" value="ECO:0007669"/>
    <property type="project" value="InterPro"/>
</dbReference>
<dbReference type="GO" id="GO:0016020">
    <property type="term" value="C:membrane"/>
    <property type="evidence" value="ECO:0007669"/>
    <property type="project" value="UniProtKB-SubCell"/>
</dbReference>
<dbReference type="AlphaFoldDB" id="A0AAF5I300"/>
<dbReference type="PROSITE" id="PS00216">
    <property type="entry name" value="SUGAR_TRANSPORT_1"/>
    <property type="match status" value="1"/>
</dbReference>
<feature type="transmembrane region" description="Helical" evidence="5">
    <location>
        <begin position="537"/>
        <end position="554"/>
    </location>
</feature>
<feature type="transmembrane region" description="Helical" evidence="5">
    <location>
        <begin position="588"/>
        <end position="609"/>
    </location>
</feature>
<dbReference type="InterPro" id="IPR020846">
    <property type="entry name" value="MFS_dom"/>
</dbReference>
<evidence type="ECO:0000259" key="6">
    <source>
        <dbReference type="PROSITE" id="PS50850"/>
    </source>
</evidence>
<accession>A0AAF5I300</accession>